<dbReference type="KEGG" id="lali:LA20249_11210"/>
<dbReference type="Proteomes" id="UP000234653">
    <property type="component" value="Chromosome"/>
</dbReference>
<sequence>MLNSISKNDNIKFQRRLGFSEISWDFKQHPLLNHIADDKRTEVNGSLQNAFSIWKSEAQDRFDQLKYNEEELNKIFIDLYGLQDELTPDVADKDVSVRLANEKRDIKSFLSYFVGVVFGRYSLDTEGLAFAGGQWDSSKYDSFVPNDDNILMLNDKKYFDDKRDIMSRLKEFLTVTFGADNVKDNLEYIASVVGKKADNTEDSIRRYFVEDFFKDHKKIYQKRPIYWEFSSGRANGFKALMYLHRYNENELAMIRTNYLHPLQGRYETNLKQLDQLLESETVAKEKKKLEKEINHVNKQLSEIKKYDPLIQHIANEKISLDLDDGVVVNYEKLQNGEKILTNYK</sequence>
<dbReference type="STRING" id="1423720.FC67_GL001081"/>
<evidence type="ECO:0000256" key="1">
    <source>
        <dbReference type="SAM" id="Coils"/>
    </source>
</evidence>
<evidence type="ECO:0000313" key="2">
    <source>
        <dbReference type="EMBL" id="AUI72721.1"/>
    </source>
</evidence>
<dbReference type="AlphaFoldDB" id="A0A2K9HJK2"/>
<reference evidence="2 3" key="1">
    <citation type="submission" date="2016-12" db="EMBL/GenBank/DDBJ databases">
        <title>The whole genome sequencing and assembly of Lactobacillus alimentarius DSM 20249T strain.</title>
        <authorList>
            <person name="Lee Y.-J."/>
            <person name="Yi H."/>
            <person name="Bahn Y.-S."/>
            <person name="Kim J.F."/>
            <person name="Lee D.-W."/>
        </authorList>
    </citation>
    <scope>NUCLEOTIDE SEQUENCE [LARGE SCALE GENOMIC DNA]</scope>
    <source>
        <strain evidence="2 3">DSM 20249</strain>
    </source>
</reference>
<feature type="coiled-coil region" evidence="1">
    <location>
        <begin position="279"/>
        <end position="306"/>
    </location>
</feature>
<dbReference type="EMBL" id="CP018867">
    <property type="protein sequence ID" value="AUI72721.1"/>
    <property type="molecule type" value="Genomic_DNA"/>
</dbReference>
<accession>A0A2K9HJK2</accession>
<keyword evidence="1" id="KW-0175">Coiled coil</keyword>
<organism evidence="2 3">
    <name type="scientific">Companilactobacillus alimentarius DSM 20249</name>
    <dbReference type="NCBI Taxonomy" id="1423720"/>
    <lineage>
        <taxon>Bacteria</taxon>
        <taxon>Bacillati</taxon>
        <taxon>Bacillota</taxon>
        <taxon>Bacilli</taxon>
        <taxon>Lactobacillales</taxon>
        <taxon>Lactobacillaceae</taxon>
        <taxon>Companilactobacillus</taxon>
    </lineage>
</organism>
<evidence type="ECO:0008006" key="4">
    <source>
        <dbReference type="Google" id="ProtNLM"/>
    </source>
</evidence>
<dbReference type="REBASE" id="228230">
    <property type="entry name" value="Lal20249ORF11205P"/>
</dbReference>
<gene>
    <name evidence="2" type="ORF">LA20249_11210</name>
</gene>
<name>A0A2K9HJK2_9LACO</name>
<protein>
    <recommendedName>
        <fullName evidence="4">Type II restriction endonuclease</fullName>
    </recommendedName>
</protein>
<evidence type="ECO:0000313" key="3">
    <source>
        <dbReference type="Proteomes" id="UP000234653"/>
    </source>
</evidence>
<proteinExistence type="predicted"/>
<keyword evidence="3" id="KW-1185">Reference proteome</keyword>